<comment type="caution">
    <text evidence="2">The sequence shown here is derived from an EMBL/GenBank/DDBJ whole genome shotgun (WGS) entry which is preliminary data.</text>
</comment>
<evidence type="ECO:0000256" key="1">
    <source>
        <dbReference type="ARBA" id="ARBA00005228"/>
    </source>
</evidence>
<organism evidence="2 3">
    <name type="scientific">Micromonospora endophytica</name>
    <dbReference type="NCBI Taxonomy" id="515350"/>
    <lineage>
        <taxon>Bacteria</taxon>
        <taxon>Bacillati</taxon>
        <taxon>Actinomycetota</taxon>
        <taxon>Actinomycetes</taxon>
        <taxon>Micromonosporales</taxon>
        <taxon>Micromonosporaceae</taxon>
        <taxon>Micromonospora</taxon>
    </lineage>
</organism>
<dbReference type="AlphaFoldDB" id="A0A2W2CWB2"/>
<accession>A0A2W2CWB2</accession>
<dbReference type="PANTHER" id="PTHR11757:SF19">
    <property type="entry name" value="PROLYL ENDOPEPTIDASE-LIKE"/>
    <property type="match status" value="1"/>
</dbReference>
<dbReference type="Pfam" id="PF00326">
    <property type="entry name" value="Peptidase_S9"/>
    <property type="match status" value="1"/>
</dbReference>
<dbReference type="PRINTS" id="PR00862">
    <property type="entry name" value="PROLIGOPTASE"/>
</dbReference>
<evidence type="ECO:0000313" key="2">
    <source>
        <dbReference type="EMBL" id="PZF95868.1"/>
    </source>
</evidence>
<gene>
    <name evidence="2" type="ORF">C1I93_14645</name>
</gene>
<evidence type="ECO:0000313" key="3">
    <source>
        <dbReference type="Proteomes" id="UP000248627"/>
    </source>
</evidence>
<dbReference type="InterPro" id="IPR002470">
    <property type="entry name" value="Peptidase_S9A"/>
</dbReference>
<dbReference type="GO" id="GO:0006508">
    <property type="term" value="P:proteolysis"/>
    <property type="evidence" value="ECO:0007669"/>
    <property type="project" value="InterPro"/>
</dbReference>
<dbReference type="EMBL" id="POTX01000085">
    <property type="protein sequence ID" value="PZF95868.1"/>
    <property type="molecule type" value="Genomic_DNA"/>
</dbReference>
<comment type="similarity">
    <text evidence="1">Belongs to the peptidase S9A family.</text>
</comment>
<name>A0A2W2CWB2_9ACTN</name>
<dbReference type="Proteomes" id="UP000248627">
    <property type="component" value="Unassembled WGS sequence"/>
</dbReference>
<dbReference type="InterPro" id="IPR051543">
    <property type="entry name" value="Serine_Peptidase_S9A"/>
</dbReference>
<protein>
    <submittedName>
        <fullName evidence="2">Uncharacterized protein</fullName>
    </submittedName>
</protein>
<dbReference type="SUPFAM" id="SSF53474">
    <property type="entry name" value="alpha/beta-Hydrolases"/>
    <property type="match status" value="1"/>
</dbReference>
<dbReference type="OrthoDB" id="9801421at2"/>
<dbReference type="PANTHER" id="PTHR11757">
    <property type="entry name" value="PROTEASE FAMILY S9A OLIGOPEPTIDASE"/>
    <property type="match status" value="1"/>
</dbReference>
<sequence>MVLERRAGQPPGVHAWDRTGARLAVPGGAPQAAPLALARRDLVVAAADGAQVPVSLAWSAGTEAAGFTGPLVLFVYGAYGVRLSLDDIDDIGSLTDAGLAVGVVGVRGGGGPPGWHDAGRGVRRHVCVADLRAAVAHLRGGAEPGIEVTALGLAGASAGGFLVGAALNRFGSDVDAAVMTNGFLDPIPALLDDTSPLAASDRDEWGDLRRCSRAKRALAELSPYCNLSARLTTRTLLLVSDRDRQVSPAQSLKWCLRARALGAEVELWYFPNSGHARMGGGPQAVAAAHDWLAKHLKLASHDHRPDAKPGGGWCPAPSCSG</sequence>
<reference evidence="2 3" key="1">
    <citation type="submission" date="2018-01" db="EMBL/GenBank/DDBJ databases">
        <title>Draft genome sequence of Jishengella endophytica.</title>
        <authorList>
            <person name="Sahin N."/>
            <person name="Ay H."/>
            <person name="Saygin H."/>
        </authorList>
    </citation>
    <scope>NUCLEOTIDE SEQUENCE [LARGE SCALE GENOMIC DNA]</scope>
    <source>
        <strain evidence="2 3">DSM 45430</strain>
    </source>
</reference>
<dbReference type="InterPro" id="IPR029058">
    <property type="entry name" value="AB_hydrolase_fold"/>
</dbReference>
<dbReference type="GO" id="GO:0004252">
    <property type="term" value="F:serine-type endopeptidase activity"/>
    <property type="evidence" value="ECO:0007669"/>
    <property type="project" value="InterPro"/>
</dbReference>
<proteinExistence type="inferred from homology"/>
<keyword evidence="3" id="KW-1185">Reference proteome</keyword>
<dbReference type="Gene3D" id="3.40.50.1820">
    <property type="entry name" value="alpha/beta hydrolase"/>
    <property type="match status" value="1"/>
</dbReference>
<dbReference type="RefSeq" id="WP_111243843.1">
    <property type="nucleotide sequence ID" value="NZ_AP023358.1"/>
</dbReference>
<dbReference type="InterPro" id="IPR001375">
    <property type="entry name" value="Peptidase_S9_cat"/>
</dbReference>